<feature type="region of interest" description="Disordered" evidence="1">
    <location>
        <begin position="96"/>
        <end position="151"/>
    </location>
</feature>
<protein>
    <submittedName>
        <fullName evidence="2">Uncharacterized protein</fullName>
    </submittedName>
</protein>
<proteinExistence type="predicted"/>
<feature type="compositionally biased region" description="Basic and acidic residues" evidence="1">
    <location>
        <begin position="25"/>
        <end position="41"/>
    </location>
</feature>
<evidence type="ECO:0000313" key="3">
    <source>
        <dbReference type="Proteomes" id="UP000075901"/>
    </source>
</evidence>
<sequence>ICCGGLQPTNKRVGEELQSAGTVSDHPDIPRTPDNRARDSVEDAPYDNYLSKLQSLCSSHSNTSSTTSLAASTVSASAVDSSNTYTTVVSACSPMVTPQHHHHHHHQHHHLHSHHHLGHLPPPPPPPPPGSSGSSVQAGPPVASGMMAPHHYQPQPAHPMHHLYEGNGPIYTNLGPAADTHPLYDTMKLPTAGSGEAFMGMALPAPI</sequence>
<keyword evidence="3" id="KW-1185">Reference proteome</keyword>
<dbReference type="AlphaFoldDB" id="A0A182S9I8"/>
<feature type="region of interest" description="Disordered" evidence="1">
    <location>
        <begin position="17"/>
        <end position="42"/>
    </location>
</feature>
<feature type="compositionally biased region" description="Basic residues" evidence="1">
    <location>
        <begin position="99"/>
        <end position="118"/>
    </location>
</feature>
<dbReference type="Proteomes" id="UP000075901">
    <property type="component" value="Unassembled WGS sequence"/>
</dbReference>
<name>A0A182S9I8_9DIPT</name>
<organism evidence="2 3">
    <name type="scientific">Anopheles maculatus</name>
    <dbReference type="NCBI Taxonomy" id="74869"/>
    <lineage>
        <taxon>Eukaryota</taxon>
        <taxon>Metazoa</taxon>
        <taxon>Ecdysozoa</taxon>
        <taxon>Arthropoda</taxon>
        <taxon>Hexapoda</taxon>
        <taxon>Insecta</taxon>
        <taxon>Pterygota</taxon>
        <taxon>Neoptera</taxon>
        <taxon>Endopterygota</taxon>
        <taxon>Diptera</taxon>
        <taxon>Nematocera</taxon>
        <taxon>Culicoidea</taxon>
        <taxon>Culicidae</taxon>
        <taxon>Anophelinae</taxon>
        <taxon>Anopheles</taxon>
        <taxon>Anopheles maculatus group</taxon>
    </lineage>
</organism>
<evidence type="ECO:0000313" key="2">
    <source>
        <dbReference type="EnsemblMetazoa" id="AMAM002374-PA"/>
    </source>
</evidence>
<dbReference type="EnsemblMetazoa" id="AMAM002374-RA">
    <property type="protein sequence ID" value="AMAM002374-PA"/>
    <property type="gene ID" value="AMAM002374"/>
</dbReference>
<dbReference type="VEuPathDB" id="VectorBase:AMAM002374"/>
<feature type="compositionally biased region" description="Pro residues" evidence="1">
    <location>
        <begin position="120"/>
        <end position="130"/>
    </location>
</feature>
<reference evidence="2" key="2">
    <citation type="submission" date="2020-05" db="UniProtKB">
        <authorList>
            <consortium name="EnsemblMetazoa"/>
        </authorList>
    </citation>
    <scope>IDENTIFICATION</scope>
    <source>
        <strain evidence="2">maculatus3</strain>
    </source>
</reference>
<accession>A0A182S9I8</accession>
<evidence type="ECO:0000256" key="1">
    <source>
        <dbReference type="SAM" id="MobiDB-lite"/>
    </source>
</evidence>
<reference evidence="3" key="1">
    <citation type="submission" date="2013-09" db="EMBL/GenBank/DDBJ databases">
        <title>The Genome Sequence of Anopheles maculatus species B.</title>
        <authorList>
            <consortium name="The Broad Institute Genomics Platform"/>
            <person name="Neafsey D.E."/>
            <person name="Besansky N."/>
            <person name="Howell P."/>
            <person name="Walton C."/>
            <person name="Young S.K."/>
            <person name="Zeng Q."/>
            <person name="Gargeya S."/>
            <person name="Fitzgerald M."/>
            <person name="Haas B."/>
            <person name="Abouelleil A."/>
            <person name="Allen A.W."/>
            <person name="Alvarado L."/>
            <person name="Arachchi H.M."/>
            <person name="Berlin A.M."/>
            <person name="Chapman S.B."/>
            <person name="Gainer-Dewar J."/>
            <person name="Goldberg J."/>
            <person name="Griggs A."/>
            <person name="Gujja S."/>
            <person name="Hansen M."/>
            <person name="Howarth C."/>
            <person name="Imamovic A."/>
            <person name="Ireland A."/>
            <person name="Larimer J."/>
            <person name="McCowan C."/>
            <person name="Murphy C."/>
            <person name="Pearson M."/>
            <person name="Poon T.W."/>
            <person name="Priest M."/>
            <person name="Roberts A."/>
            <person name="Saif S."/>
            <person name="Shea T."/>
            <person name="Sisk P."/>
            <person name="Sykes S."/>
            <person name="Wortman J."/>
            <person name="Nusbaum C."/>
            <person name="Birren B."/>
        </authorList>
    </citation>
    <scope>NUCLEOTIDE SEQUENCE [LARGE SCALE GENOMIC DNA]</scope>
    <source>
        <strain evidence="3">maculatus3</strain>
    </source>
</reference>